<reference evidence="1" key="1">
    <citation type="submission" date="2021-01" db="EMBL/GenBank/DDBJ databases">
        <authorList>
            <person name="Corre E."/>
            <person name="Pelletier E."/>
            <person name="Niang G."/>
            <person name="Scheremetjew M."/>
            <person name="Finn R."/>
            <person name="Kale V."/>
            <person name="Holt S."/>
            <person name="Cochrane G."/>
            <person name="Meng A."/>
            <person name="Brown T."/>
            <person name="Cohen L."/>
        </authorList>
    </citation>
    <scope>NUCLEOTIDE SEQUENCE</scope>
    <source>
        <strain evidence="1">379</strain>
    </source>
</reference>
<sequence length="590" mass="62332">MASYSALDEEDAHPYGVPLDAMARAAVLSDGANLGLLAAGDVPDAGREVALSLAGLLPDGPVSTKALSDLAKGLRPDEQALVAAEATLARRTRLSTGVVEFVQRWSEGTNAIFAITSDNYVTVLATATKVDRSLSAVGFVLNAEWMAARRKEMAPFEPQVLLFAQYAVALWRQLRDGASIVGAHEAEPCPFALGEGDASDEALDCAATRWRIGAELPRRRFTLVVQRLFGAPLGMYYEHHTNAIIDSIESGSFEDQALGLHRCIGALAFDDVCDAFNVEVRDPCRTKGTGEAGERSVQEAVRLGVNEAAKKKANACFRRAAATLSPHLQPLVCKFEPRKAAAQAYYLSRVLCHASVDGRARTMPLFPRCMELRADCALGLRAWPTQMMSGHLSAVGVSPEEDAAQVNRMTVVTVIASSLAAAQVAAAAKETNAEAKVKLLRMAVDELKTVAVTATLATATPLSKGAKGYSARIRRSSLFKSTALAQQAKVLAASGDSLLTTLDSIGVPGASGASASVQQAAIEAASTSGTALANAARAYETAHATALSDYVNEQETKLRRASDAFVAPRGLAPETARGSECFTLQSLCLH</sequence>
<evidence type="ECO:0000313" key="1">
    <source>
        <dbReference type="EMBL" id="CAE0560061.1"/>
    </source>
</evidence>
<dbReference type="EMBL" id="HBIR01030914">
    <property type="protein sequence ID" value="CAE0560061.1"/>
    <property type="molecule type" value="Transcribed_RNA"/>
</dbReference>
<protein>
    <submittedName>
        <fullName evidence="1">Uncharacterized protein</fullName>
    </submittedName>
</protein>
<proteinExistence type="predicted"/>
<accession>A0A7S3SNP3</accession>
<dbReference type="AlphaFoldDB" id="A0A7S3SNP3"/>
<name>A0A7S3SNP3_EMIHU</name>
<organism evidence="1">
    <name type="scientific">Emiliania huxleyi</name>
    <name type="common">Coccolithophore</name>
    <name type="synonym">Pontosphaera huxleyi</name>
    <dbReference type="NCBI Taxonomy" id="2903"/>
    <lineage>
        <taxon>Eukaryota</taxon>
        <taxon>Haptista</taxon>
        <taxon>Haptophyta</taxon>
        <taxon>Prymnesiophyceae</taxon>
        <taxon>Isochrysidales</taxon>
        <taxon>Noelaerhabdaceae</taxon>
        <taxon>Emiliania</taxon>
    </lineage>
</organism>
<gene>
    <name evidence="1" type="ORF">EHUX00137_LOCUS23959</name>
</gene>